<protein>
    <submittedName>
        <fullName evidence="1">Uncharacterized protein</fullName>
    </submittedName>
</protein>
<sequence>MDAYEHTYHLMVVSKIQILELARSGSGLILKRDVDRGGRLDGRGEYPGLESYMPFSDRKTVAGLLQEARPRP</sequence>
<name>A0A4P7NR84_PYROR</name>
<organism evidence="1 2">
    <name type="scientific">Pyricularia oryzae</name>
    <name type="common">Rice blast fungus</name>
    <name type="synonym">Magnaporthe oryzae</name>
    <dbReference type="NCBI Taxonomy" id="318829"/>
    <lineage>
        <taxon>Eukaryota</taxon>
        <taxon>Fungi</taxon>
        <taxon>Dikarya</taxon>
        <taxon>Ascomycota</taxon>
        <taxon>Pezizomycotina</taxon>
        <taxon>Sordariomycetes</taxon>
        <taxon>Sordariomycetidae</taxon>
        <taxon>Magnaporthales</taxon>
        <taxon>Pyriculariaceae</taxon>
        <taxon>Pyricularia</taxon>
    </lineage>
</organism>
<dbReference type="EMBL" id="CP034209">
    <property type="protein sequence ID" value="QBZ64924.1"/>
    <property type="molecule type" value="Genomic_DNA"/>
</dbReference>
<accession>A0A4P7NR84</accession>
<evidence type="ECO:0000313" key="1">
    <source>
        <dbReference type="EMBL" id="QBZ64924.1"/>
    </source>
</evidence>
<proteinExistence type="predicted"/>
<gene>
    <name evidence="1" type="ORF">PoMZ_06625</name>
</gene>
<dbReference type="AlphaFoldDB" id="A0A4P7NR84"/>
<reference evidence="1 2" key="1">
    <citation type="journal article" date="2019" name="Mol. Biol. Evol.">
        <title>Blast fungal genomes show frequent chromosomal changes, gene gains and losses, and effector gene turnover.</title>
        <authorList>
            <person name="Gomez Luciano L.B."/>
            <person name="Jason Tsai I."/>
            <person name="Chuma I."/>
            <person name="Tosa Y."/>
            <person name="Chen Y.H."/>
            <person name="Li J.Y."/>
            <person name="Li M.Y."/>
            <person name="Jade Lu M.Y."/>
            <person name="Nakayashiki H."/>
            <person name="Li W.H."/>
        </authorList>
    </citation>
    <scope>NUCLEOTIDE SEQUENCE [LARGE SCALE GENOMIC DNA]</scope>
    <source>
        <strain evidence="1">MZ5-1-6</strain>
    </source>
</reference>
<evidence type="ECO:0000313" key="2">
    <source>
        <dbReference type="Proteomes" id="UP000294847"/>
    </source>
</evidence>
<dbReference type="Proteomes" id="UP000294847">
    <property type="component" value="Chromosome 6"/>
</dbReference>